<dbReference type="InterPro" id="IPR041033">
    <property type="entry name" value="SpaA_PFL_dom_1"/>
</dbReference>
<protein>
    <recommendedName>
        <fullName evidence="4">SpaA-like prealbumin fold domain-containing protein</fullName>
    </recommendedName>
</protein>
<keyword evidence="3" id="KW-0732">Signal</keyword>
<feature type="signal peptide" evidence="3">
    <location>
        <begin position="1"/>
        <end position="23"/>
    </location>
</feature>
<feature type="compositionally biased region" description="Basic and acidic residues" evidence="1">
    <location>
        <begin position="163"/>
        <end position="175"/>
    </location>
</feature>
<evidence type="ECO:0000256" key="3">
    <source>
        <dbReference type="SAM" id="SignalP"/>
    </source>
</evidence>
<evidence type="ECO:0000259" key="4">
    <source>
        <dbReference type="Pfam" id="PF17802"/>
    </source>
</evidence>
<comment type="caution">
    <text evidence="5">The sequence shown here is derived from an EMBL/GenBank/DDBJ whole genome shotgun (WGS) entry which is preliminary data.</text>
</comment>
<reference evidence="5 6" key="1">
    <citation type="submission" date="2021-03" db="EMBL/GenBank/DDBJ databases">
        <title>Enterococcal diversity collection.</title>
        <authorList>
            <person name="Gilmore M.S."/>
            <person name="Schwartzman J."/>
            <person name="Van Tyne D."/>
            <person name="Martin M."/>
            <person name="Earl A.M."/>
            <person name="Manson A.L."/>
            <person name="Straub T."/>
            <person name="Salamzade R."/>
            <person name="Saavedra J."/>
            <person name="Lebreton F."/>
            <person name="Prichula J."/>
            <person name="Schaufler K."/>
            <person name="Gaca A."/>
            <person name="Sgardioli B."/>
            <person name="Wagenaar J."/>
            <person name="Strong T."/>
        </authorList>
    </citation>
    <scope>NUCLEOTIDE SEQUENCE [LARGE SCALE GENOMIC DNA]</scope>
    <source>
        <strain evidence="5 6">MJM12</strain>
    </source>
</reference>
<dbReference type="InterPro" id="IPR013783">
    <property type="entry name" value="Ig-like_fold"/>
</dbReference>
<feature type="transmembrane region" description="Helical" evidence="2">
    <location>
        <begin position="1498"/>
        <end position="1519"/>
    </location>
</feature>
<dbReference type="SUPFAM" id="SSF49478">
    <property type="entry name" value="Cna protein B-type domain"/>
    <property type="match status" value="1"/>
</dbReference>
<organism evidence="5 6">
    <name type="scientific">Candidatus Enterococcus myersii</name>
    <dbReference type="NCBI Taxonomy" id="2815322"/>
    <lineage>
        <taxon>Bacteria</taxon>
        <taxon>Bacillati</taxon>
        <taxon>Bacillota</taxon>
        <taxon>Bacilli</taxon>
        <taxon>Lactobacillales</taxon>
        <taxon>Enterococcaceae</taxon>
        <taxon>Enterococcus</taxon>
    </lineage>
</organism>
<dbReference type="Proteomes" id="UP000664256">
    <property type="component" value="Unassembled WGS sequence"/>
</dbReference>
<dbReference type="EMBL" id="JAFLVT010000001">
    <property type="protein sequence ID" value="MBO0448037.1"/>
    <property type="molecule type" value="Genomic_DNA"/>
</dbReference>
<dbReference type="SUPFAM" id="SSF49401">
    <property type="entry name" value="Bacterial adhesins"/>
    <property type="match status" value="2"/>
</dbReference>
<feature type="region of interest" description="Disordered" evidence="1">
    <location>
        <begin position="159"/>
        <end position="187"/>
    </location>
</feature>
<feature type="domain" description="SpaA-like prealbumin fold" evidence="4">
    <location>
        <begin position="1246"/>
        <end position="1332"/>
    </location>
</feature>
<sequence>MKIKNKKIIFMVCICLLFPFLEAMSGSMFTWRPKASSDKNYLVNNDFLKIDHKVEIQGNDHLLWTFHYVKNTGVTATQLAIKISDDKIVQPLSGNDFFTETNWLKEKSESDKTSGTTKSEGQFTFTTTKDVRPTIHFDLLQEEPTPNYALSATEKTHTLTNPHQKENDEDKKHAVDQTATEKTPPVVKQKVVTPITIKMPTDLSGWPIDKVSFETKQGNGDWQSVDETQPPFIFSDTSIRLQYHFNLDQFFQTPAGAKVKAEIDADENRERNFEFSFEISGDIYLESDIKEMLTINGEKRGEFTIKKNGGKDGKNHLWTVTFNNENWSKENVQGEMNLTSTVVIEEVTESIDVMLDKDAEIKETIQIQPVKNEYSLQKGVSKAPTKVTLAKEDYHLLEWEITVTPGRDKKDPSKFVPIKDLRIADEDITTLYPESGAKAGFYLPPTDLAAKISELADFQLFKITMEVDGKAKELLAGKDYKITYDKNNDSKFSLLFYHWNDGIDTQITGPVKIQYTTILKDNHPSEISNRVQSNIAGSSKLEAIAKTEYYYDHLQKSAVSKGNGIIEWTVIYHRDKNEKIDFIDELNDGQIDFKTLKVFAELKKGQQVFPNIATTPEQYHDLITLKDTKESQFTLSFSEKIPKGRYIVTYQSKHEDTKGQTLVENKISGGDLTAASSTFTSLAVEKQVIRQTLFDESVDSNFSDKTILWSASVVTIPGAGEILINDAALRLKEGVFYKNGLAYYWNKDSTLAKEAVLVTGKKFNEGINQPYLKEKGIIVAYQDENGEFREIPTVDITLTIDNGKLTTTAGTIIADPDAGIALQSDTLKTGEKAAGFQLKINEKHAGKKIWLAIATKYGNTPELVPQVPISNYLFNTIEALQGTYQGHAQANTGWTNNVQVADALKKRGTLDIKNSSVTWEILANTRGYAIKAGDEIVDHMNVWKFDDNTTSFIQRMTLQDLQEIVVYQLETKDDKEKNSTTDWYHDYKKVKLEINADYEIIPLKNDGKQWSEIPVLEQTKDTLAQGFTIRFKKDMGYAAFKVSFATQLDKAIMAAEKGNKNQILNTTALVTNSGTTKSAASVSYTKVASGVYKTASDFDVETMEIPWTAIVNPEGARLHNLVIEDTSSDQDIIPGKIKLYYANLETIKEGTNTWKPQIDKDGEVETEAYQLEWENGGFKISFAKDFVVSTPLIIEYSGKPKKAEQSYIENHIKIKWGEKSTNTHTEKIEIRNVSASGTISGNARMLTIKKHSKDEEALAGAKFILEKKNGDTWQEINVKQAEASTSNSGLLSFTGLRSGDYRIKEVQAPKGYQLFSQYAYFTLDKEQPVITDEAGDVTATLTEHYHFAASADNLNLTLNVANDERPPFDFEAKKILQGATGKATFDFNIETVADATIVAYGCGEIEAGKTKGEIKFYTTAKKEVLIKDWRQYLTTGVKYRLVEVNKPKEFSVKYYNETNQTESNEFVIDEKTQVIAFTVTNSRPEGFMPATGGRGTQIFLIMAAALSSIAGLTGLYYWWRNRKMN</sequence>
<name>A0ABS3H4P1_9ENTE</name>
<dbReference type="Pfam" id="PF17802">
    <property type="entry name" value="SpaA"/>
    <property type="match status" value="1"/>
</dbReference>
<keyword evidence="2" id="KW-1133">Transmembrane helix</keyword>
<dbReference type="InterPro" id="IPR008966">
    <property type="entry name" value="Adhesion_dom_sf"/>
</dbReference>
<keyword evidence="6" id="KW-1185">Reference proteome</keyword>
<evidence type="ECO:0000256" key="2">
    <source>
        <dbReference type="SAM" id="Phobius"/>
    </source>
</evidence>
<keyword evidence="2" id="KW-0812">Transmembrane</keyword>
<feature type="chain" id="PRO_5047015226" description="SpaA-like prealbumin fold domain-containing protein" evidence="3">
    <location>
        <begin position="24"/>
        <end position="1525"/>
    </location>
</feature>
<proteinExistence type="predicted"/>
<keyword evidence="2" id="KW-0472">Membrane</keyword>
<dbReference type="Gene3D" id="2.60.40.10">
    <property type="entry name" value="Immunoglobulins"/>
    <property type="match status" value="1"/>
</dbReference>
<dbReference type="Gene3D" id="2.60.40.740">
    <property type="match status" value="1"/>
</dbReference>
<gene>
    <name evidence="5" type="ORF">JZO76_00650</name>
</gene>
<evidence type="ECO:0000313" key="5">
    <source>
        <dbReference type="EMBL" id="MBO0448037.1"/>
    </source>
</evidence>
<evidence type="ECO:0000256" key="1">
    <source>
        <dbReference type="SAM" id="MobiDB-lite"/>
    </source>
</evidence>
<evidence type="ECO:0000313" key="6">
    <source>
        <dbReference type="Proteomes" id="UP000664256"/>
    </source>
</evidence>
<accession>A0ABS3H4P1</accession>